<organism evidence="1 2">
    <name type="scientific">Sclerotinia nivalis</name>
    <dbReference type="NCBI Taxonomy" id="352851"/>
    <lineage>
        <taxon>Eukaryota</taxon>
        <taxon>Fungi</taxon>
        <taxon>Dikarya</taxon>
        <taxon>Ascomycota</taxon>
        <taxon>Pezizomycotina</taxon>
        <taxon>Leotiomycetes</taxon>
        <taxon>Helotiales</taxon>
        <taxon>Sclerotiniaceae</taxon>
        <taxon>Sclerotinia</taxon>
    </lineage>
</organism>
<proteinExistence type="predicted"/>
<reference evidence="1" key="1">
    <citation type="submission" date="2022-11" db="EMBL/GenBank/DDBJ databases">
        <title>Genome Resource of Sclerotinia nivalis Strain SnTB1, a Plant Pathogen Isolated from American Ginseng.</title>
        <authorList>
            <person name="Fan S."/>
        </authorList>
    </citation>
    <scope>NUCLEOTIDE SEQUENCE</scope>
    <source>
        <strain evidence="1">SnTB1</strain>
    </source>
</reference>
<dbReference type="EMBL" id="JAPEIS010000009">
    <property type="protein sequence ID" value="KAJ8063239.1"/>
    <property type="molecule type" value="Genomic_DNA"/>
</dbReference>
<dbReference type="AlphaFoldDB" id="A0A9X0AI46"/>
<gene>
    <name evidence="1" type="ORF">OCU04_008472</name>
</gene>
<comment type="caution">
    <text evidence="1">The sequence shown here is derived from an EMBL/GenBank/DDBJ whole genome shotgun (WGS) entry which is preliminary data.</text>
</comment>
<keyword evidence="2" id="KW-1185">Reference proteome</keyword>
<evidence type="ECO:0000313" key="2">
    <source>
        <dbReference type="Proteomes" id="UP001152300"/>
    </source>
</evidence>
<sequence length="54" mass="6274">MRKRKPTIIKLEDGLECRKKIKTNADEMSLDEIEADDGECDEEQFNDMIEINDG</sequence>
<name>A0A9X0AI46_9HELO</name>
<dbReference type="OrthoDB" id="10536490at2759"/>
<dbReference type="Proteomes" id="UP001152300">
    <property type="component" value="Unassembled WGS sequence"/>
</dbReference>
<protein>
    <submittedName>
        <fullName evidence="1">Uncharacterized protein</fullName>
    </submittedName>
</protein>
<accession>A0A9X0AI46</accession>
<evidence type="ECO:0000313" key="1">
    <source>
        <dbReference type="EMBL" id="KAJ8063239.1"/>
    </source>
</evidence>